<feature type="compositionally biased region" description="Basic and acidic residues" evidence="5">
    <location>
        <begin position="1761"/>
        <end position="1781"/>
    </location>
</feature>
<sequence>MLMVVLHVSIQSNVCFFPAPVESDCGSPPDPDTNGQANLSNTTFPHPVNDNVVYTCNDGYIRRGEPTLACAGTTWDPTSPPVCNPATCPDITLNNGKLTFNPTSQDYPATVLYECNTGLYPATATFACNDGFQLTAPSGASYSVALGSGYSASCAQNGTWPVESEMPSCVAVNCSDPGAPSNGVLSLAGNSYTFPAVATFTCNDGYSITAPSGASWSVSGLTATVTCTASGNVTSWPTDSHSPVCGGETCPDITAPGNGSVAFSPSNRTFPANVTYSCDAGYSLTAPNGASYNFTTTTYTDTCNATQNVTDWPTSSQIPTCQSMTCPDVTALSNGAISFNPTTRAFPATATFVCNGGYLVTAPGSASYSITDTSHTSSCSANTTDTWWPIESELPYCVPQTCPDTAAPTNANVTFSPSNRTFPANLTYTCNLGYVASAPTGATYSVAAGVYEVSDSCNGTLNVTGWEKDGEKPECTGDTCPTVSAPSNGAVAFSPTTRAYPSNVTFTCNDGYNLTASGSTYTVSGGTMSAPCDVFSNRTLYWPIGTEMPTCEPVACPTGDLPTLGNGTVTTSNSGIYPSTATFTCNDGYQISPGGGSSVGVACQANGTATSWANETGSAFINCSAVECPNTLTKDIYGTLVYSPTTRLYPATATWACNDGYELTAAANATLYNVTGSSVTDNCTATGTTTSWTFFGQQPFCNGTQCDGSVLAAPGNGSLTYTPTTRVFPANATFACDNGYQLTPPSGASYNVSSDNTYSEACNASGVASGTYSDTCAATGPVTSWPVNGSEPTCERSSCNAATDPNTATPPNQLSPNTTGITGKTYDNETFRFTCNDGYALGFVVNTNDTFYDTLMNCAPVAPASSQWAFASYTPSCNDVAYCSAVNDAGPNTLPANVNTEFVDSLPEGSAVDLRDGVVATTKTYWKDGVTLATDGTVRIEYEGTFTDNVDGANVEVHYSSENGTTFADSFATVTTIVTSSVASSSLHRKHAGDRHGARRLRRLNQLANLWALPDALPSTQRESFLPFPSLFRELPDLRGRLPNRKGSVKGRSLSVSRARQALPVPAFEYRGAARRGVSSSTEKCPSSSFSSSKERALSSGRRRGRELVARGFDPTPLSPFAGLPRPARRPRRLQPCDKCPDNYRIQVAIVVGASVGLMIAALVYRVTYSPAEISEATGVPEEVFEFRIEVGAIEGPWRLFAASMFTLEEMVNLSEEDLLRGRRKMKKLYSKRLWRLYRYNFDESVRHFSLSRLANVTPSMDVGGPSKNLLVSQHTAALYVFAPESAAVFCMMFLMLISIMMFDLMDRAFRCYSSRSLVDTVSLESVTGDYKGIYLSVYNADRVLKPRTGTQVQLTRAILVKKLVLMREIEKVLHNWRAYRYFFVQGVAKRPQKQKTWLCRKRLAWTLQDFAITPPPRGVEFLIRFALMLRKELNTKERLAQRALEDDHPIEFKSFAFDLVDLSEYADEENEDSFDALAEADSKEKDMEEGKERKGSVDKGSSGRGRGSVHESVLGAAAVTPAVVRGGSRRQRDEFDDDEDSDGIWEARRSSAEATAAGYRDSVTMVDQLSDNNSLISLGLEMDLLFTGGKETLGTNTPRDRQSPSRFSQSRGGSAAARANLAKARTSRLRDTFIEAQKKRDSAEERRQSQGSQTRENRDNIFIPGRGRSKRGMGSGSESRADSDVPSPSRRAPEMMEEAAHGAPPYRNGSVIDVSFTSSSQGSIQVPDVAALGYIHSNSDSDLQESGPTPAAAPSRWGGRRAEGEDRMERQRGNEYEGHADAGAGPRSRPTAAEDHYVGSARSMDGPNGVELGSAPPDDNSEECPVSPLPFQIRGGGATGERGSAASVVVKESEEDGRRSSSSSSSQSKEGERGRLQEEQIAEAARRYRVDKEDDFDEDEEEEKNDDDEFGGSLGGNSQESFEGSLGGDEEYRAKVAAEDAAAEEEARADRADVEGQDPYGSESSIGSCWKHVQVDLLTTLAIEDALIWLVHGCFA</sequence>
<evidence type="ECO:0000256" key="4">
    <source>
        <dbReference type="ARBA" id="ARBA00023180"/>
    </source>
</evidence>
<feature type="compositionally biased region" description="Low complexity" evidence="5">
    <location>
        <begin position="1606"/>
        <end position="1625"/>
    </location>
</feature>
<dbReference type="Gene3D" id="2.10.70.10">
    <property type="entry name" value="Complement Module, domain 1"/>
    <property type="match status" value="6"/>
</dbReference>
<keyword evidence="2" id="KW-0677">Repeat</keyword>
<evidence type="ECO:0000259" key="7">
    <source>
        <dbReference type="PROSITE" id="PS50923"/>
    </source>
</evidence>
<keyword evidence="3" id="KW-1015">Disulfide bond</keyword>
<feature type="transmembrane region" description="Helical" evidence="6">
    <location>
        <begin position="1277"/>
        <end position="1303"/>
    </location>
</feature>
<feature type="compositionally biased region" description="Polar residues" evidence="5">
    <location>
        <begin position="1738"/>
        <end position="1748"/>
    </location>
</feature>
<feature type="region of interest" description="Disordered" evidence="5">
    <location>
        <begin position="1079"/>
        <end position="1136"/>
    </location>
</feature>
<dbReference type="SMART" id="SM00032">
    <property type="entry name" value="CCP"/>
    <property type="match status" value="9"/>
</dbReference>
<feature type="compositionally biased region" description="Basic and acidic residues" evidence="5">
    <location>
        <begin position="1946"/>
        <end position="1955"/>
    </location>
</feature>
<dbReference type="Pfam" id="PF00084">
    <property type="entry name" value="Sushi"/>
    <property type="match status" value="2"/>
</dbReference>
<feature type="region of interest" description="Disordered" evidence="5">
    <location>
        <begin position="1738"/>
        <end position="1966"/>
    </location>
</feature>
<dbReference type="PROSITE" id="PS50923">
    <property type="entry name" value="SUSHI"/>
    <property type="match status" value="6"/>
</dbReference>
<evidence type="ECO:0000313" key="8">
    <source>
        <dbReference type="EMBL" id="CEM42332.1"/>
    </source>
</evidence>
<accession>A0A0G4HE44</accession>
<evidence type="ECO:0000256" key="3">
    <source>
        <dbReference type="ARBA" id="ARBA00023157"/>
    </source>
</evidence>
<dbReference type="InterPro" id="IPR000436">
    <property type="entry name" value="Sushi_SCR_CCP_dom"/>
</dbReference>
<gene>
    <name evidence="8" type="ORF">Cvel_6513</name>
</gene>
<feature type="domain" description="Sushi" evidence="7">
    <location>
        <begin position="248"/>
        <end position="323"/>
    </location>
</feature>
<feature type="domain" description="Sushi" evidence="7">
    <location>
        <begin position="478"/>
        <end position="553"/>
    </location>
</feature>
<feature type="compositionally biased region" description="Basic and acidic residues" evidence="5">
    <location>
        <begin position="1692"/>
        <end position="1701"/>
    </location>
</feature>
<feature type="region of interest" description="Disordered" evidence="5">
    <location>
        <begin position="1592"/>
        <end position="1711"/>
    </location>
</feature>
<dbReference type="SUPFAM" id="SSF57535">
    <property type="entry name" value="Complement control module/SCR domain"/>
    <property type="match status" value="7"/>
</dbReference>
<feature type="compositionally biased region" description="Acidic residues" evidence="5">
    <location>
        <begin position="1894"/>
        <end position="1911"/>
    </location>
</feature>
<feature type="domain" description="Sushi" evidence="7">
    <location>
        <begin position="86"/>
        <end position="171"/>
    </location>
</feature>
<feature type="compositionally biased region" description="Low complexity" evidence="5">
    <location>
        <begin position="1079"/>
        <end position="1092"/>
    </location>
</feature>
<feature type="domain" description="Sushi" evidence="7">
    <location>
        <begin position="554"/>
        <end position="625"/>
    </location>
</feature>
<keyword evidence="6" id="KW-1133">Transmembrane helix</keyword>
<reference evidence="8" key="1">
    <citation type="submission" date="2014-11" db="EMBL/GenBank/DDBJ databases">
        <authorList>
            <person name="Otto D Thomas"/>
            <person name="Naeem Raeece"/>
        </authorList>
    </citation>
    <scope>NUCLEOTIDE SEQUENCE</scope>
</reference>
<evidence type="ECO:0000256" key="2">
    <source>
        <dbReference type="ARBA" id="ARBA00022737"/>
    </source>
</evidence>
<feature type="domain" description="Sushi" evidence="7">
    <location>
        <begin position="172"/>
        <end position="247"/>
    </location>
</feature>
<evidence type="ECO:0000256" key="6">
    <source>
        <dbReference type="SAM" id="Phobius"/>
    </source>
</evidence>
<evidence type="ECO:0000256" key="1">
    <source>
        <dbReference type="ARBA" id="ARBA00022659"/>
    </source>
</evidence>
<name>A0A0G4HE44_9ALVE</name>
<feature type="compositionally biased region" description="Basic and acidic residues" evidence="5">
    <location>
        <begin position="1629"/>
        <end position="1649"/>
    </location>
</feature>
<dbReference type="VEuPathDB" id="CryptoDB:Cvel_6513"/>
<feature type="compositionally biased region" description="Basic and acidic residues" evidence="5">
    <location>
        <begin position="1870"/>
        <end position="1893"/>
    </location>
</feature>
<keyword evidence="6" id="KW-0472">Membrane</keyword>
<protein>
    <recommendedName>
        <fullName evidence="7">Sushi domain-containing protein</fullName>
    </recommendedName>
</protein>
<feature type="compositionally biased region" description="Acidic residues" evidence="5">
    <location>
        <begin position="1535"/>
        <end position="1544"/>
    </location>
</feature>
<feature type="domain" description="Sushi" evidence="7">
    <location>
        <begin position="23"/>
        <end position="85"/>
    </location>
</feature>
<dbReference type="CDD" id="cd00033">
    <property type="entry name" value="CCP"/>
    <property type="match status" value="5"/>
</dbReference>
<evidence type="ECO:0000256" key="5">
    <source>
        <dbReference type="SAM" id="MobiDB-lite"/>
    </source>
</evidence>
<organism evidence="8">
    <name type="scientific">Chromera velia CCMP2878</name>
    <dbReference type="NCBI Taxonomy" id="1169474"/>
    <lineage>
        <taxon>Eukaryota</taxon>
        <taxon>Sar</taxon>
        <taxon>Alveolata</taxon>
        <taxon>Colpodellida</taxon>
        <taxon>Chromeraceae</taxon>
        <taxon>Chromera</taxon>
    </lineage>
</organism>
<feature type="transmembrane region" description="Helical" evidence="6">
    <location>
        <begin position="1144"/>
        <end position="1165"/>
    </location>
</feature>
<proteinExistence type="predicted"/>
<feature type="region of interest" description="Disordered" evidence="5">
    <location>
        <begin position="796"/>
        <end position="821"/>
    </location>
</feature>
<dbReference type="EMBL" id="CDMZ01002429">
    <property type="protein sequence ID" value="CEM42332.1"/>
    <property type="molecule type" value="Genomic_DNA"/>
</dbReference>
<dbReference type="InterPro" id="IPR050350">
    <property type="entry name" value="Compl-Cell_Adhes-Reg"/>
</dbReference>
<dbReference type="InterPro" id="IPR035976">
    <property type="entry name" value="Sushi/SCR/CCP_sf"/>
</dbReference>
<keyword evidence="4" id="KW-0325">Glycoprotein</keyword>
<dbReference type="PANTHER" id="PTHR19325:SF575">
    <property type="entry name" value="LOCOMOTION-RELATED PROTEIN HIKARU GENKI"/>
    <property type="match status" value="1"/>
</dbReference>
<feature type="compositionally biased region" description="Basic and acidic residues" evidence="5">
    <location>
        <begin position="1481"/>
        <end position="1498"/>
    </location>
</feature>
<keyword evidence="6" id="KW-0812">Transmembrane</keyword>
<feature type="region of interest" description="Disordered" evidence="5">
    <location>
        <begin position="1479"/>
        <end position="1557"/>
    </location>
</feature>
<dbReference type="PANTHER" id="PTHR19325">
    <property type="entry name" value="COMPLEMENT COMPONENT-RELATED SUSHI DOMAIN-CONTAINING"/>
    <property type="match status" value="1"/>
</dbReference>
<keyword evidence="1" id="KW-0768">Sushi</keyword>